<evidence type="ECO:0000313" key="2">
    <source>
        <dbReference type="EMBL" id="KAK1744578.1"/>
    </source>
</evidence>
<feature type="region of interest" description="Disordered" evidence="1">
    <location>
        <begin position="1"/>
        <end position="40"/>
    </location>
</feature>
<dbReference type="Proteomes" id="UP001224775">
    <property type="component" value="Unassembled WGS sequence"/>
</dbReference>
<feature type="compositionally biased region" description="Basic and acidic residues" evidence="1">
    <location>
        <begin position="26"/>
        <end position="38"/>
    </location>
</feature>
<gene>
    <name evidence="2" type="ORF">QTG54_005111</name>
</gene>
<evidence type="ECO:0000313" key="3">
    <source>
        <dbReference type="Proteomes" id="UP001224775"/>
    </source>
</evidence>
<sequence length="194" mass="22244">MTLQYSNLPQEQPPMPAAQSESLLEDWPRRASSTDHEQAAVSQSQSRVSFSEFSSLCVYENVEDLYLKKKAYSQKDREVFSARAMMEAIRIKNLIFNSPPVSVKDSIKYLLKNNIISRDELIGIDHLIAGRRTDALHVRRDHMAAVLRKQQEQRRHQPQLEEDSLIIELGRFSEQSSLRSTHYAIARATLSCSP</sequence>
<protein>
    <submittedName>
        <fullName evidence="2">Uncharacterized protein</fullName>
    </submittedName>
</protein>
<comment type="caution">
    <text evidence="2">The sequence shown here is derived from an EMBL/GenBank/DDBJ whole genome shotgun (WGS) entry which is preliminary data.</text>
</comment>
<name>A0AAD8YE22_9STRA</name>
<organism evidence="2 3">
    <name type="scientific">Skeletonema marinoi</name>
    <dbReference type="NCBI Taxonomy" id="267567"/>
    <lineage>
        <taxon>Eukaryota</taxon>
        <taxon>Sar</taxon>
        <taxon>Stramenopiles</taxon>
        <taxon>Ochrophyta</taxon>
        <taxon>Bacillariophyta</taxon>
        <taxon>Coscinodiscophyceae</taxon>
        <taxon>Thalassiosirophycidae</taxon>
        <taxon>Thalassiosirales</taxon>
        <taxon>Skeletonemataceae</taxon>
        <taxon>Skeletonema</taxon>
        <taxon>Skeletonema marinoi-dohrnii complex</taxon>
    </lineage>
</organism>
<proteinExistence type="predicted"/>
<evidence type="ECO:0000256" key="1">
    <source>
        <dbReference type="SAM" id="MobiDB-lite"/>
    </source>
</evidence>
<keyword evidence="3" id="KW-1185">Reference proteome</keyword>
<dbReference type="AlphaFoldDB" id="A0AAD8YE22"/>
<accession>A0AAD8YE22</accession>
<feature type="compositionally biased region" description="Polar residues" evidence="1">
    <location>
        <begin position="1"/>
        <end position="10"/>
    </location>
</feature>
<reference evidence="2" key="1">
    <citation type="submission" date="2023-06" db="EMBL/GenBank/DDBJ databases">
        <title>Survivors Of The Sea: Transcriptome response of Skeletonema marinoi to long-term dormancy.</title>
        <authorList>
            <person name="Pinder M.I.M."/>
            <person name="Kourtchenko O."/>
            <person name="Robertson E.K."/>
            <person name="Larsson T."/>
            <person name="Maumus F."/>
            <person name="Osuna-Cruz C.M."/>
            <person name="Vancaester E."/>
            <person name="Stenow R."/>
            <person name="Vandepoele K."/>
            <person name="Ploug H."/>
            <person name="Bruchert V."/>
            <person name="Godhe A."/>
            <person name="Topel M."/>
        </authorList>
    </citation>
    <scope>NUCLEOTIDE SEQUENCE</scope>
    <source>
        <strain evidence="2">R05AC</strain>
    </source>
</reference>
<dbReference type="EMBL" id="JATAAI010000007">
    <property type="protein sequence ID" value="KAK1744578.1"/>
    <property type="molecule type" value="Genomic_DNA"/>
</dbReference>